<dbReference type="InterPro" id="IPR002716">
    <property type="entry name" value="PIN_dom"/>
</dbReference>
<dbReference type="Proteomes" id="UP000070255">
    <property type="component" value="Unassembled WGS sequence"/>
</dbReference>
<dbReference type="Pfam" id="PF01850">
    <property type="entry name" value="PIN"/>
    <property type="match status" value="1"/>
</dbReference>
<accession>A0ABR5T8E3</accession>
<dbReference type="Gene3D" id="3.40.50.1010">
    <property type="entry name" value="5'-nuclease"/>
    <property type="match status" value="1"/>
</dbReference>
<proteinExistence type="predicted"/>
<gene>
    <name evidence="2" type="ORF">WS72_19160</name>
</gene>
<name>A0ABR5T8E3_9BURK</name>
<dbReference type="SUPFAM" id="SSF88723">
    <property type="entry name" value="PIN domain-like"/>
    <property type="match status" value="1"/>
</dbReference>
<dbReference type="EMBL" id="LNJQ01000003">
    <property type="protein sequence ID" value="KWZ39532.1"/>
    <property type="molecule type" value="Genomic_DNA"/>
</dbReference>
<protein>
    <recommendedName>
        <fullName evidence="1">PIN domain-containing protein</fullName>
    </recommendedName>
</protein>
<evidence type="ECO:0000259" key="1">
    <source>
        <dbReference type="Pfam" id="PF01850"/>
    </source>
</evidence>
<evidence type="ECO:0000313" key="2">
    <source>
        <dbReference type="EMBL" id="KWZ39532.1"/>
    </source>
</evidence>
<evidence type="ECO:0000313" key="3">
    <source>
        <dbReference type="Proteomes" id="UP000070255"/>
    </source>
</evidence>
<comment type="caution">
    <text evidence="2">The sequence shown here is derived from an EMBL/GenBank/DDBJ whole genome shotgun (WGS) entry which is preliminary data.</text>
</comment>
<sequence>MSALTRAELLHALNDYPASHRVHLVADQLIKIIRALPWDAGAADWLAQILPAANRANAMIGELDLMVAAHALALGAVLVTCQPATFEQIEAPLTIGGWSVQ</sequence>
<keyword evidence="3" id="KW-1185">Reference proteome</keyword>
<feature type="domain" description="PIN" evidence="1">
    <location>
        <begin position="1"/>
        <end position="81"/>
    </location>
</feature>
<reference evidence="2 3" key="1">
    <citation type="submission" date="2015-11" db="EMBL/GenBank/DDBJ databases">
        <authorList>
            <person name="Sahl J."/>
            <person name="Wagner D."/>
            <person name="Keim P."/>
        </authorList>
    </citation>
    <scope>NUCLEOTIDE SEQUENCE [LARGE SCALE GENOMIC DNA]</scope>
    <source>
        <strain evidence="2 3">BDU18</strain>
    </source>
</reference>
<organism evidence="2 3">
    <name type="scientific">Burkholderia savannae</name>
    <dbReference type="NCBI Taxonomy" id="1637837"/>
    <lineage>
        <taxon>Bacteria</taxon>
        <taxon>Pseudomonadati</taxon>
        <taxon>Pseudomonadota</taxon>
        <taxon>Betaproteobacteria</taxon>
        <taxon>Burkholderiales</taxon>
        <taxon>Burkholderiaceae</taxon>
        <taxon>Burkholderia</taxon>
        <taxon>pseudomallei group</taxon>
    </lineage>
</organism>
<dbReference type="InterPro" id="IPR029060">
    <property type="entry name" value="PIN-like_dom_sf"/>
</dbReference>